<dbReference type="Pfam" id="PF00293">
    <property type="entry name" value="NUDIX"/>
    <property type="match status" value="1"/>
</dbReference>
<dbReference type="CDD" id="cd03674">
    <property type="entry name" value="NUDIX_Hydrolase"/>
    <property type="match status" value="1"/>
</dbReference>
<dbReference type="InterPro" id="IPR020084">
    <property type="entry name" value="NUDIX_hydrolase_CS"/>
</dbReference>
<dbReference type="SUPFAM" id="SSF55811">
    <property type="entry name" value="Nudix"/>
    <property type="match status" value="1"/>
</dbReference>
<gene>
    <name evidence="4" type="ORF">NEPTK9_000279</name>
</gene>
<dbReference type="PANTHER" id="PTHR43736">
    <property type="entry name" value="ADP-RIBOSE PYROPHOSPHATASE"/>
    <property type="match status" value="1"/>
</dbReference>
<evidence type="ECO:0000313" key="5">
    <source>
        <dbReference type="Proteomes" id="UP001194714"/>
    </source>
</evidence>
<comment type="similarity">
    <text evidence="2">Belongs to the Nudix hydrolase family.</text>
</comment>
<organism evidence="4 5">
    <name type="scientific">Candidatus Neptunichlamydia vexilliferae</name>
    <dbReference type="NCBI Taxonomy" id="1651774"/>
    <lineage>
        <taxon>Bacteria</taxon>
        <taxon>Pseudomonadati</taxon>
        <taxon>Chlamydiota</taxon>
        <taxon>Chlamydiia</taxon>
        <taxon>Parachlamydiales</taxon>
        <taxon>Simkaniaceae</taxon>
        <taxon>Candidatus Neptunichlamydia</taxon>
    </lineage>
</organism>
<evidence type="ECO:0000256" key="2">
    <source>
        <dbReference type="RuleBase" id="RU003476"/>
    </source>
</evidence>
<protein>
    <recommendedName>
        <fullName evidence="3">Nudix hydrolase domain-containing protein</fullName>
    </recommendedName>
</protein>
<dbReference type="InterPro" id="IPR000086">
    <property type="entry name" value="NUDIX_hydrolase_dom"/>
</dbReference>
<comment type="caution">
    <text evidence="4">The sequence shown here is derived from an EMBL/GenBank/DDBJ whole genome shotgun (WGS) entry which is preliminary data.</text>
</comment>
<dbReference type="InterPro" id="IPR020476">
    <property type="entry name" value="Nudix_hydrolase"/>
</dbReference>
<dbReference type="PRINTS" id="PR00502">
    <property type="entry name" value="NUDIXFAMILY"/>
</dbReference>
<evidence type="ECO:0000256" key="1">
    <source>
        <dbReference type="ARBA" id="ARBA00022801"/>
    </source>
</evidence>
<proteinExistence type="inferred from homology"/>
<keyword evidence="1 2" id="KW-0378">Hydrolase</keyword>
<dbReference type="PROSITE" id="PS51462">
    <property type="entry name" value="NUDIX"/>
    <property type="match status" value="1"/>
</dbReference>
<name>A0ABS0AZM4_9BACT</name>
<reference evidence="4 5" key="1">
    <citation type="submission" date="2020-01" db="EMBL/GenBank/DDBJ databases">
        <title>Draft genome sequence of Cand. Neptunochlamydia vexilliferae K9.</title>
        <authorList>
            <person name="Schulz F."/>
            <person name="Koestlbacher S."/>
            <person name="Wascher F."/>
            <person name="Pizzetti I."/>
            <person name="Horn M."/>
        </authorList>
    </citation>
    <scope>NUCLEOTIDE SEQUENCE [LARGE SCALE GENOMIC DNA]</scope>
    <source>
        <strain evidence="4 5">K9</strain>
    </source>
</reference>
<evidence type="ECO:0000259" key="3">
    <source>
        <dbReference type="PROSITE" id="PS51462"/>
    </source>
</evidence>
<dbReference type="PANTHER" id="PTHR43736:SF1">
    <property type="entry name" value="DIHYDRONEOPTERIN TRIPHOSPHATE DIPHOSPHATASE"/>
    <property type="match status" value="1"/>
</dbReference>
<dbReference type="RefSeq" id="WP_194847068.1">
    <property type="nucleotide sequence ID" value="NZ_JAAEJV010000004.1"/>
</dbReference>
<evidence type="ECO:0000313" key="4">
    <source>
        <dbReference type="EMBL" id="MBF5058780.1"/>
    </source>
</evidence>
<dbReference type="Gene3D" id="3.90.79.10">
    <property type="entry name" value="Nucleoside Triphosphate Pyrophosphohydrolase"/>
    <property type="match status" value="1"/>
</dbReference>
<dbReference type="Proteomes" id="UP001194714">
    <property type="component" value="Unassembled WGS sequence"/>
</dbReference>
<dbReference type="InterPro" id="IPR015797">
    <property type="entry name" value="NUDIX_hydrolase-like_dom_sf"/>
</dbReference>
<feature type="domain" description="Nudix hydrolase" evidence="3">
    <location>
        <begin position="5"/>
        <end position="147"/>
    </location>
</feature>
<keyword evidence="5" id="KW-1185">Reference proteome</keyword>
<sequence>MGSKKRHFTATTYILHEEKVLLLFHPKLKKWLPPGGHIEENESPPEAARREVREETGLEITFIQDENIWIDRWNAKSFERPYMCLQEHVPSHKETPAHEHFDLIYLAQPAGLPEPHGPDPIRWFTLEEVEALESDVEIFGETKEVIQLLLGVEVAP</sequence>
<dbReference type="PROSITE" id="PS00893">
    <property type="entry name" value="NUDIX_BOX"/>
    <property type="match status" value="1"/>
</dbReference>
<dbReference type="EMBL" id="JAAEJV010000004">
    <property type="protein sequence ID" value="MBF5058780.1"/>
    <property type="molecule type" value="Genomic_DNA"/>
</dbReference>
<accession>A0ABS0AZM4</accession>